<keyword evidence="2" id="KW-0808">Transferase</keyword>
<dbReference type="PANTHER" id="PTHR43852">
    <property type="entry name" value="NUCLEOTIDYLTRANSFERASE"/>
    <property type="match status" value="1"/>
</dbReference>
<dbReference type="Proteomes" id="UP000484015">
    <property type="component" value="Unassembled WGS sequence"/>
</dbReference>
<feature type="domain" description="Polymerase beta nucleotidyltransferase" evidence="1">
    <location>
        <begin position="29"/>
        <end position="101"/>
    </location>
</feature>
<dbReference type="InterPro" id="IPR043519">
    <property type="entry name" value="NT_sf"/>
</dbReference>
<proteinExistence type="predicted"/>
<dbReference type="CDD" id="cd05403">
    <property type="entry name" value="NT_KNTase_like"/>
    <property type="match status" value="1"/>
</dbReference>
<sequence>MGAFLWTECRNRKSWLCCERHCRPCKPSIYLFGSHAQGTANRGSDLDLAVLPGARLDPPQVWNIGQGLASTLDCDVDLVDLRSASTVMQYQVVTTGRRLWSSGLSTEQFECMVLSEKTALDEARAGLMQDIQKDGSVYGSTAHQ</sequence>
<dbReference type="NCBIfam" id="NF047752">
    <property type="entry name" value="MntA_antitoxin"/>
    <property type="match status" value="1"/>
</dbReference>
<dbReference type="SUPFAM" id="SSF81301">
    <property type="entry name" value="Nucleotidyltransferase"/>
    <property type="match status" value="1"/>
</dbReference>
<dbReference type="EMBL" id="WNLA01000001">
    <property type="protein sequence ID" value="MTW01171.1"/>
    <property type="molecule type" value="Genomic_DNA"/>
</dbReference>
<gene>
    <name evidence="2" type="ORF">GM668_03615</name>
</gene>
<dbReference type="Gene3D" id="3.30.460.10">
    <property type="entry name" value="Beta Polymerase, domain 2"/>
    <property type="match status" value="1"/>
</dbReference>
<keyword evidence="3" id="KW-1185">Reference proteome</keyword>
<dbReference type="Pfam" id="PF18765">
    <property type="entry name" value="Polbeta"/>
    <property type="match status" value="1"/>
</dbReference>
<evidence type="ECO:0000313" key="2">
    <source>
        <dbReference type="EMBL" id="MTW01171.1"/>
    </source>
</evidence>
<dbReference type="AlphaFoldDB" id="A0A6L6PVC8"/>
<evidence type="ECO:0000259" key="1">
    <source>
        <dbReference type="Pfam" id="PF18765"/>
    </source>
</evidence>
<dbReference type="PANTHER" id="PTHR43852:SF2">
    <property type="entry name" value="PROTEIN ADENYLYLTRANSFERASE MNTA"/>
    <property type="match status" value="1"/>
</dbReference>
<dbReference type="OrthoDB" id="9793109at2"/>
<name>A0A6L6PVC8_9BURK</name>
<protein>
    <submittedName>
        <fullName evidence="2">Nucleotidyltransferase domain-containing protein</fullName>
    </submittedName>
</protein>
<reference evidence="2 3" key="1">
    <citation type="submission" date="2019-11" db="EMBL/GenBank/DDBJ databases">
        <title>Type strains purchased from KCTC, JCM and DSMZ.</title>
        <authorList>
            <person name="Lu H."/>
        </authorList>
    </citation>
    <scope>NUCLEOTIDE SEQUENCE [LARGE SCALE GENOMIC DNA]</scope>
    <source>
        <strain evidence="2 3">KCTC 42409</strain>
    </source>
</reference>
<organism evidence="2 3">
    <name type="scientific">Pseudoduganella ginsengisoli</name>
    <dbReference type="NCBI Taxonomy" id="1462440"/>
    <lineage>
        <taxon>Bacteria</taxon>
        <taxon>Pseudomonadati</taxon>
        <taxon>Pseudomonadota</taxon>
        <taxon>Betaproteobacteria</taxon>
        <taxon>Burkholderiales</taxon>
        <taxon>Oxalobacteraceae</taxon>
        <taxon>Telluria group</taxon>
        <taxon>Pseudoduganella</taxon>
    </lineage>
</organism>
<evidence type="ECO:0000313" key="3">
    <source>
        <dbReference type="Proteomes" id="UP000484015"/>
    </source>
</evidence>
<accession>A0A6L6PVC8</accession>
<dbReference type="InterPro" id="IPR041633">
    <property type="entry name" value="Polbeta"/>
</dbReference>
<dbReference type="InterPro" id="IPR052930">
    <property type="entry name" value="TA_antitoxin_MntA"/>
</dbReference>
<comment type="caution">
    <text evidence="2">The sequence shown here is derived from an EMBL/GenBank/DDBJ whole genome shotgun (WGS) entry which is preliminary data.</text>
</comment>
<dbReference type="GO" id="GO:0016740">
    <property type="term" value="F:transferase activity"/>
    <property type="evidence" value="ECO:0007669"/>
    <property type="project" value="UniProtKB-KW"/>
</dbReference>